<dbReference type="InterPro" id="IPR000717">
    <property type="entry name" value="PCI_dom"/>
</dbReference>
<dbReference type="Pfam" id="PF22241">
    <property type="entry name" value="PSMD12-CSN4_N"/>
    <property type="match status" value="1"/>
</dbReference>
<dbReference type="PROSITE" id="PS50250">
    <property type="entry name" value="PCI"/>
    <property type="match status" value="1"/>
</dbReference>
<dbReference type="EMBL" id="BAAFRS010000054">
    <property type="protein sequence ID" value="GAB1220461.1"/>
    <property type="molecule type" value="Genomic_DNA"/>
</dbReference>
<dbReference type="InterPro" id="IPR036390">
    <property type="entry name" value="WH_DNA-bd_sf"/>
</dbReference>
<dbReference type="Proteomes" id="UP001628156">
    <property type="component" value="Unassembled WGS sequence"/>
</dbReference>
<dbReference type="InterPro" id="IPR036388">
    <property type="entry name" value="WH-like_DNA-bd_sf"/>
</dbReference>
<reference evidence="4 5" key="1">
    <citation type="journal article" date="2019" name="PLoS Negl. Trop. Dis.">
        <title>Whole genome sequencing of Entamoeba nuttalli reveals mammalian host-related molecular signatures and a novel octapeptide-repeat surface protein.</title>
        <authorList>
            <person name="Tanaka M."/>
            <person name="Makiuchi T."/>
            <person name="Komiyama T."/>
            <person name="Shiina T."/>
            <person name="Osaki K."/>
            <person name="Tachibana H."/>
        </authorList>
    </citation>
    <scope>NUCLEOTIDE SEQUENCE [LARGE SCALE GENOMIC DNA]</scope>
    <source>
        <strain evidence="4 5">P19-061405</strain>
    </source>
</reference>
<protein>
    <recommendedName>
        <fullName evidence="3">PCI domain-containing protein</fullName>
    </recommendedName>
</protein>
<evidence type="ECO:0000256" key="2">
    <source>
        <dbReference type="ARBA" id="ARBA00022942"/>
    </source>
</evidence>
<sequence length="448" mass="52379">MEIEHTINEVESCQILASTDYDAAYSNLIAIEKYARNEEKTDLLLKVVEGLLSNAWKYKTVESVVDVFNFILGRRAQQKTAITKAVQICSSYIPELKNKNVKGYELLAKTICTQTEGKVFVDVLRAQIVKDFALYLEENKRLDEATQIMQSMHIETFTSLDKKERMDFLLVQFRIALECEDYLRVLLLSNKVNRTTIQSEGFEELRLEFCRLMIQYNIHENNYIENCRMMLMIYDTLKSLSSELKMEISENKFLRKQEYCLDSSLALKLSVIFLICADFIPEKKDLLVRLKSIRELENFPPYQTAVQMFLTEEVIDSNKWIPVYVQLYNSECLNHLNISSDEITNHLKLQITQHNIRMIAKYYHDITLSRFSQLLGISLEELEKQICALVNMKQIYAKINRPKGIVSFVKSKDPKEVLDIWTEDIKQLLTLVNDTCFLIETEKMVHQN</sequence>
<dbReference type="InterPro" id="IPR054559">
    <property type="entry name" value="PSMD12-CSN4-like_N"/>
</dbReference>
<evidence type="ECO:0000313" key="5">
    <source>
        <dbReference type="Proteomes" id="UP001628156"/>
    </source>
</evidence>
<dbReference type="InterPro" id="IPR040134">
    <property type="entry name" value="PSMD12/CSN4"/>
</dbReference>
<organism evidence="4 5">
    <name type="scientific">Entamoeba nuttalli</name>
    <dbReference type="NCBI Taxonomy" id="412467"/>
    <lineage>
        <taxon>Eukaryota</taxon>
        <taxon>Amoebozoa</taxon>
        <taxon>Evosea</taxon>
        <taxon>Archamoebae</taxon>
        <taxon>Mastigamoebida</taxon>
        <taxon>Entamoebidae</taxon>
        <taxon>Entamoeba</taxon>
    </lineage>
</organism>
<dbReference type="Pfam" id="PF01399">
    <property type="entry name" value="PCI"/>
    <property type="match status" value="1"/>
</dbReference>
<dbReference type="Pfam" id="PF18098">
    <property type="entry name" value="RPN5_C"/>
    <property type="match status" value="1"/>
</dbReference>
<name>A0ABQ0DC76_9EUKA</name>
<dbReference type="PANTHER" id="PTHR10855:SF1">
    <property type="entry name" value="26S PROTEASOME NON-ATPASE REGULATORY SUBUNIT 12"/>
    <property type="match status" value="1"/>
</dbReference>
<evidence type="ECO:0000259" key="3">
    <source>
        <dbReference type="PROSITE" id="PS50250"/>
    </source>
</evidence>
<evidence type="ECO:0000256" key="1">
    <source>
        <dbReference type="ARBA" id="ARBA00006397"/>
    </source>
</evidence>
<feature type="domain" description="PCI" evidence="3">
    <location>
        <begin position="225"/>
        <end position="413"/>
    </location>
</feature>
<proteinExistence type="inferred from homology"/>
<keyword evidence="2" id="KW-0647">Proteasome</keyword>
<comment type="similarity">
    <text evidence="1">Belongs to the proteasome subunit p55 family.</text>
</comment>
<evidence type="ECO:0000313" key="4">
    <source>
        <dbReference type="EMBL" id="GAB1220461.1"/>
    </source>
</evidence>
<dbReference type="PANTHER" id="PTHR10855">
    <property type="entry name" value="26S PROTEASOME NON-ATPASE REGULATORY SUBUNIT 12/COP9 SIGNALOSOME COMPLEX SUBUNIT 4"/>
    <property type="match status" value="1"/>
</dbReference>
<accession>A0ABQ0DC76</accession>
<dbReference type="SMART" id="SM00088">
    <property type="entry name" value="PINT"/>
    <property type="match status" value="1"/>
</dbReference>
<dbReference type="Gene3D" id="1.10.10.10">
    <property type="entry name" value="Winged helix-like DNA-binding domain superfamily/Winged helix DNA-binding domain"/>
    <property type="match status" value="1"/>
</dbReference>
<comment type="caution">
    <text evidence="4">The sequence shown here is derived from an EMBL/GenBank/DDBJ whole genome shotgun (WGS) entry which is preliminary data.</text>
</comment>
<keyword evidence="5" id="KW-1185">Reference proteome</keyword>
<gene>
    <name evidence="4" type="ORF">ENUP19_0054G0034</name>
</gene>
<dbReference type="SUPFAM" id="SSF46785">
    <property type="entry name" value="Winged helix' DNA-binding domain"/>
    <property type="match status" value="1"/>
</dbReference>
<dbReference type="InterPro" id="IPR040896">
    <property type="entry name" value="RPN5_C"/>
</dbReference>